<evidence type="ECO:0000313" key="2">
    <source>
        <dbReference type="Proteomes" id="UP001319846"/>
    </source>
</evidence>
<reference evidence="1" key="1">
    <citation type="submission" date="2020-06" db="EMBL/GenBank/DDBJ databases">
        <title>Whole Genome Sequence of Halomonas aquamarina MB598.</title>
        <authorList>
            <person name="Pervaiz M."/>
            <person name="Fariq A."/>
            <person name="Yasmin A."/>
            <person name="Welch M."/>
        </authorList>
    </citation>
    <scope>NUCLEOTIDE SEQUENCE</scope>
    <source>
        <strain evidence="1">MB598</strain>
    </source>
</reference>
<dbReference type="Proteomes" id="UP001319846">
    <property type="component" value="Unassembled WGS sequence"/>
</dbReference>
<protein>
    <submittedName>
        <fullName evidence="1">OmpA family protein</fullName>
    </submittedName>
</protein>
<sequence length="225" mass="23971">MLDRDTRHTLELPGGQGDNDESWLTSYLDVLTLLITLFVLLLALTPAGEQAVREGADSSGMQGGLPAPATQASGILPRHSGVQPNMAALDIPGVSVSQGREGVTLRIDDSLLFPSGEAVLTAQGQDVVESLIDVLATFDGQISVEGHTDDIPIATPRFPSNWELSAGRAIAVMRHLERQGVAISRMRAVGYADTQPMESNATPAGRAANRRVELLLRQQPEGEND</sequence>
<gene>
    <name evidence="1" type="ORF">HW452_13715</name>
</gene>
<organism evidence="1 2">
    <name type="scientific">Vreelandella aquamarina</name>
    <dbReference type="NCBI Taxonomy" id="77097"/>
    <lineage>
        <taxon>Bacteria</taxon>
        <taxon>Pseudomonadati</taxon>
        <taxon>Pseudomonadota</taxon>
        <taxon>Gammaproteobacteria</taxon>
        <taxon>Oceanospirillales</taxon>
        <taxon>Halomonadaceae</taxon>
        <taxon>Vreelandella</taxon>
    </lineage>
</organism>
<name>A0ACC5VWC4_9GAMM</name>
<keyword evidence="2" id="KW-1185">Reference proteome</keyword>
<dbReference type="EMBL" id="JABYQT010000009">
    <property type="protein sequence ID" value="MBZ5488583.1"/>
    <property type="molecule type" value="Genomic_DNA"/>
</dbReference>
<evidence type="ECO:0000313" key="1">
    <source>
        <dbReference type="EMBL" id="MBZ5488583.1"/>
    </source>
</evidence>
<proteinExistence type="predicted"/>
<accession>A0ACC5VWC4</accession>
<comment type="caution">
    <text evidence="1">The sequence shown here is derived from an EMBL/GenBank/DDBJ whole genome shotgun (WGS) entry which is preliminary data.</text>
</comment>